<dbReference type="Proteomes" id="UP000199470">
    <property type="component" value="Unassembled WGS sequence"/>
</dbReference>
<dbReference type="PANTHER" id="PTHR46825:SF9">
    <property type="entry name" value="BETA-LACTAMASE-RELATED DOMAIN-CONTAINING PROTEIN"/>
    <property type="match status" value="1"/>
</dbReference>
<dbReference type="STRING" id="758825.SAMN02982985_03306"/>
<evidence type="ECO:0000259" key="1">
    <source>
        <dbReference type="Pfam" id="PF00144"/>
    </source>
</evidence>
<dbReference type="InterPro" id="IPR001466">
    <property type="entry name" value="Beta-lactam-related"/>
</dbReference>
<evidence type="ECO:0000313" key="3">
    <source>
        <dbReference type="Proteomes" id="UP000199470"/>
    </source>
</evidence>
<gene>
    <name evidence="2" type="ORF">SAMN02982985_03306</name>
</gene>
<dbReference type="Pfam" id="PF00144">
    <property type="entry name" value="Beta-lactamase"/>
    <property type="match status" value="1"/>
</dbReference>
<dbReference type="EMBL" id="FOTW01000015">
    <property type="protein sequence ID" value="SFM23638.1"/>
    <property type="molecule type" value="Genomic_DNA"/>
</dbReference>
<keyword evidence="3" id="KW-1185">Reference proteome</keyword>
<proteinExistence type="predicted"/>
<dbReference type="RefSeq" id="WP_093388794.1">
    <property type="nucleotide sequence ID" value="NZ_FOTW01000015.1"/>
</dbReference>
<dbReference type="PANTHER" id="PTHR46825">
    <property type="entry name" value="D-ALANYL-D-ALANINE-CARBOXYPEPTIDASE/ENDOPEPTIDASE AMPH"/>
    <property type="match status" value="1"/>
</dbReference>
<dbReference type="InterPro" id="IPR050491">
    <property type="entry name" value="AmpC-like"/>
</dbReference>
<sequence>MNFLTEHFLTVQSKVPASDPGFSALVVRHGAPLFELHHGVACMELGVPLSGRSRYYMGSESKQFTAACILDLVRQGRLSLDEDVRARLPVMHRIDTPVPLRNLLNHSSGIPDYLPYLDLQLGRHESNYFDNPLVLQLIEKFDELDFAPGTRHDYSNSNYQLLAQLIEVVGGTPLAAYARRLVFEPLAMAATDFDVDRQAVLPDRVRSYSPDPLRPRGYKQHLGNANTVGDGGLYSCTDDLLLLERDWHRQYAAPDSLLHALLQESHDNDGALFSYRYGLECLNHEGMDYVFHSGCLWGFNTLILRVPSAGLSVIQLSNNDLLEPDQPALLRAIAADLAAEAETETETGVEA</sequence>
<accession>A0A1I4P761</accession>
<dbReference type="OrthoDB" id="9799367at2"/>
<dbReference type="AlphaFoldDB" id="A0A1I4P761"/>
<organism evidence="2 3">
    <name type="scientific">Rugamonas rubra</name>
    <dbReference type="NCBI Taxonomy" id="758825"/>
    <lineage>
        <taxon>Bacteria</taxon>
        <taxon>Pseudomonadati</taxon>
        <taxon>Pseudomonadota</taxon>
        <taxon>Betaproteobacteria</taxon>
        <taxon>Burkholderiales</taxon>
        <taxon>Oxalobacteraceae</taxon>
        <taxon>Telluria group</taxon>
        <taxon>Rugamonas</taxon>
    </lineage>
</organism>
<dbReference type="SUPFAM" id="SSF56601">
    <property type="entry name" value="beta-lactamase/transpeptidase-like"/>
    <property type="match status" value="1"/>
</dbReference>
<name>A0A1I4P761_9BURK</name>
<evidence type="ECO:0000313" key="2">
    <source>
        <dbReference type="EMBL" id="SFM23638.1"/>
    </source>
</evidence>
<feature type="domain" description="Beta-lactamase-related" evidence="1">
    <location>
        <begin position="20"/>
        <end position="335"/>
    </location>
</feature>
<dbReference type="InterPro" id="IPR012338">
    <property type="entry name" value="Beta-lactam/transpept-like"/>
</dbReference>
<dbReference type="Gene3D" id="3.40.710.10">
    <property type="entry name" value="DD-peptidase/beta-lactamase superfamily"/>
    <property type="match status" value="1"/>
</dbReference>
<protein>
    <submittedName>
        <fullName evidence="2">CubicO group peptidase, beta-lactamase class C family</fullName>
    </submittedName>
</protein>
<reference evidence="2 3" key="1">
    <citation type="submission" date="2016-10" db="EMBL/GenBank/DDBJ databases">
        <authorList>
            <person name="de Groot N.N."/>
        </authorList>
    </citation>
    <scope>NUCLEOTIDE SEQUENCE [LARGE SCALE GENOMIC DNA]</scope>
    <source>
        <strain evidence="2 3">ATCC 43154</strain>
    </source>
</reference>